<evidence type="ECO:0000313" key="2">
    <source>
        <dbReference type="Proteomes" id="UP001062846"/>
    </source>
</evidence>
<dbReference type="Proteomes" id="UP001062846">
    <property type="component" value="Chromosome 13"/>
</dbReference>
<sequence>MQVDKSCRRIRKKTAKILQLRELCGDLIPCSRGKCSFQEEYQKIQASQPIVWKFQGTERIGDSAMELIHVNIDRPNGISGTDILFAASANGSLSFYVVGKIRQQFDYGIRCMPDRVWPLSIEEQERFVELPGHLWRPSGASVNMSSNISCMKMHGKHSDSDGLPRQHLMITSLGSEASGGSVYTLNLSEPLDYDLSSVMLRRRIYKAASFDCTVWTADCNSDGSQAVVGKFFTTSFVWLFTIMLRLYSLHLSSIGTNLGAALVNLETGVPSWVFRCKSDVLSLQLDHPGKIVLCGLRNGAIVTVDTREKSEGLSARLARHQIPYTSQGTCKPLSATPQHLTKRCFELRGNISQSHITSMPSSISCLASLQLYDQCFLASSMDGSSGMVEKDSSASQTGWVIGMDKISLYDHRLMQRGPVQFYEGNVNSHTRIQLGVDPYERFFMSGGEDCNLRLWGIKSGELLCEDKFMSSVPAVVCWPGGTTAAGLHLFFSFPSPTILSSTFQQNFQECKIKAKTTETMCMARSMVQELGLDPKKGYFMCAGHDF</sequence>
<protein>
    <submittedName>
        <fullName evidence="1">Uncharacterized protein</fullName>
    </submittedName>
</protein>
<comment type="caution">
    <text evidence="1">The sequence shown here is derived from an EMBL/GenBank/DDBJ whole genome shotgun (WGS) entry which is preliminary data.</text>
</comment>
<dbReference type="EMBL" id="CM046400">
    <property type="protein sequence ID" value="KAI8524782.1"/>
    <property type="molecule type" value="Genomic_DNA"/>
</dbReference>
<gene>
    <name evidence="1" type="ORF">RHMOL_Rhmol13G0176100</name>
</gene>
<evidence type="ECO:0000313" key="1">
    <source>
        <dbReference type="EMBL" id="KAI8524782.1"/>
    </source>
</evidence>
<keyword evidence="2" id="KW-1185">Reference proteome</keyword>
<organism evidence="1 2">
    <name type="scientific">Rhododendron molle</name>
    <name type="common">Chinese azalea</name>
    <name type="synonym">Azalea mollis</name>
    <dbReference type="NCBI Taxonomy" id="49168"/>
    <lineage>
        <taxon>Eukaryota</taxon>
        <taxon>Viridiplantae</taxon>
        <taxon>Streptophyta</taxon>
        <taxon>Embryophyta</taxon>
        <taxon>Tracheophyta</taxon>
        <taxon>Spermatophyta</taxon>
        <taxon>Magnoliopsida</taxon>
        <taxon>eudicotyledons</taxon>
        <taxon>Gunneridae</taxon>
        <taxon>Pentapetalae</taxon>
        <taxon>asterids</taxon>
        <taxon>Ericales</taxon>
        <taxon>Ericaceae</taxon>
        <taxon>Ericoideae</taxon>
        <taxon>Rhodoreae</taxon>
        <taxon>Rhododendron</taxon>
    </lineage>
</organism>
<reference evidence="1" key="1">
    <citation type="submission" date="2022-02" db="EMBL/GenBank/DDBJ databases">
        <title>Plant Genome Project.</title>
        <authorList>
            <person name="Zhang R.-G."/>
        </authorList>
    </citation>
    <scope>NUCLEOTIDE SEQUENCE</scope>
    <source>
        <strain evidence="1">AT1</strain>
    </source>
</reference>
<proteinExistence type="predicted"/>
<name>A0ACC0L896_RHOML</name>
<accession>A0ACC0L896</accession>